<name>A0A9X1P8B7_9HYPH</name>
<dbReference type="AlphaFoldDB" id="A0A9X1P8B7"/>
<sequence>MLQMIEAQARALAEKMEHLEDRELVHEAQNLHATIVSAIRVTEKRAQRELTGANSQTSQRSAAI</sequence>
<keyword evidence="2" id="KW-1185">Reference proteome</keyword>
<dbReference type="EMBL" id="JAJUWU010000039">
    <property type="protein sequence ID" value="MCE7030996.1"/>
    <property type="molecule type" value="Genomic_DNA"/>
</dbReference>
<reference evidence="1" key="1">
    <citation type="submission" date="2022-01" db="EMBL/GenBank/DDBJ databases">
        <title>Jiella avicenniae sp. nov., a novel endophytic bacterium isolated from bark of Avicennia marina.</title>
        <authorList>
            <person name="Tuo L."/>
        </authorList>
    </citation>
    <scope>NUCLEOTIDE SEQUENCE</scope>
    <source>
        <strain evidence="1">CBK1P-4</strain>
    </source>
</reference>
<protein>
    <submittedName>
        <fullName evidence="1">Uncharacterized protein</fullName>
    </submittedName>
</protein>
<accession>A0A9X1P8B7</accession>
<dbReference type="RefSeq" id="WP_233722066.1">
    <property type="nucleotide sequence ID" value="NZ_JAJUWU010000039.1"/>
</dbReference>
<comment type="caution">
    <text evidence="1">The sequence shown here is derived from an EMBL/GenBank/DDBJ whole genome shotgun (WGS) entry which is preliminary data.</text>
</comment>
<proteinExistence type="predicted"/>
<dbReference type="Proteomes" id="UP001139035">
    <property type="component" value="Unassembled WGS sequence"/>
</dbReference>
<evidence type="ECO:0000313" key="1">
    <source>
        <dbReference type="EMBL" id="MCE7030996.1"/>
    </source>
</evidence>
<gene>
    <name evidence="1" type="ORF">LZD57_23740</name>
</gene>
<evidence type="ECO:0000313" key="2">
    <source>
        <dbReference type="Proteomes" id="UP001139035"/>
    </source>
</evidence>
<organism evidence="1 2">
    <name type="scientific">Jiella avicenniae</name>
    <dbReference type="NCBI Taxonomy" id="2907202"/>
    <lineage>
        <taxon>Bacteria</taxon>
        <taxon>Pseudomonadati</taxon>
        <taxon>Pseudomonadota</taxon>
        <taxon>Alphaproteobacteria</taxon>
        <taxon>Hyphomicrobiales</taxon>
        <taxon>Aurantimonadaceae</taxon>
        <taxon>Jiella</taxon>
    </lineage>
</organism>